<dbReference type="PATRIC" id="fig|1114856.3.peg.1685"/>
<evidence type="ECO:0000256" key="2">
    <source>
        <dbReference type="SAM" id="Phobius"/>
    </source>
</evidence>
<dbReference type="Proteomes" id="UP000011599">
    <property type="component" value="Unassembled WGS sequence"/>
</dbReference>
<keyword evidence="2" id="KW-0812">Transmembrane</keyword>
<keyword evidence="4" id="KW-1185">Reference proteome</keyword>
<dbReference type="eggNOG" id="arCOG03828">
    <property type="taxonomic scope" value="Archaea"/>
</dbReference>
<evidence type="ECO:0000313" key="3">
    <source>
        <dbReference type="EMBL" id="ELY41996.1"/>
    </source>
</evidence>
<dbReference type="EMBL" id="AOHW01000024">
    <property type="protein sequence ID" value="ELY41996.1"/>
    <property type="molecule type" value="Genomic_DNA"/>
</dbReference>
<evidence type="ECO:0000256" key="1">
    <source>
        <dbReference type="SAM" id="MobiDB-lite"/>
    </source>
</evidence>
<reference evidence="3 4" key="1">
    <citation type="journal article" date="2014" name="PLoS Genet.">
        <title>Phylogenetically driven sequencing of extremely halophilic archaea reveals strategies for static and dynamic osmo-response.</title>
        <authorList>
            <person name="Becker E.A."/>
            <person name="Seitzer P.M."/>
            <person name="Tritt A."/>
            <person name="Larsen D."/>
            <person name="Krusor M."/>
            <person name="Yao A.I."/>
            <person name="Wu D."/>
            <person name="Madern D."/>
            <person name="Eisen J.A."/>
            <person name="Darling A.E."/>
            <person name="Facciotti M.T."/>
        </authorList>
    </citation>
    <scope>NUCLEOTIDE SEQUENCE [LARGE SCALE GENOMIC DNA]</scope>
    <source>
        <strain evidence="3 4">GA33</strain>
    </source>
</reference>
<name>L9VYD7_9EURY</name>
<gene>
    <name evidence="3" type="ORF">C496_08079</name>
</gene>
<protein>
    <submittedName>
        <fullName evidence="3">Uncharacterized protein</fullName>
    </submittedName>
</protein>
<proteinExistence type="predicted"/>
<accession>L9VYD7</accession>
<keyword evidence="2" id="KW-0472">Membrane</keyword>
<comment type="caution">
    <text evidence="3">The sequence shown here is derived from an EMBL/GenBank/DDBJ whole genome shotgun (WGS) entry which is preliminary data.</text>
</comment>
<feature type="compositionally biased region" description="Acidic residues" evidence="1">
    <location>
        <begin position="15"/>
        <end position="24"/>
    </location>
</feature>
<dbReference type="OrthoDB" id="186576at2157"/>
<feature type="compositionally biased region" description="Low complexity" evidence="1">
    <location>
        <begin position="35"/>
        <end position="48"/>
    </location>
</feature>
<keyword evidence="2" id="KW-1133">Transmembrane helix</keyword>
<feature type="transmembrane region" description="Helical" evidence="2">
    <location>
        <begin position="155"/>
        <end position="176"/>
    </location>
</feature>
<feature type="region of interest" description="Disordered" evidence="1">
    <location>
        <begin position="1"/>
        <end position="53"/>
    </location>
</feature>
<evidence type="ECO:0000313" key="4">
    <source>
        <dbReference type="Proteomes" id="UP000011599"/>
    </source>
</evidence>
<organism evidence="3 4">
    <name type="scientific">Natronorubrum tibetense GA33</name>
    <dbReference type="NCBI Taxonomy" id="1114856"/>
    <lineage>
        <taxon>Archaea</taxon>
        <taxon>Methanobacteriati</taxon>
        <taxon>Methanobacteriota</taxon>
        <taxon>Stenosarchaea group</taxon>
        <taxon>Halobacteria</taxon>
        <taxon>Halobacteriales</taxon>
        <taxon>Natrialbaceae</taxon>
        <taxon>Natronorubrum</taxon>
    </lineage>
</organism>
<dbReference type="AlphaFoldDB" id="L9VYD7"/>
<sequence>MRLTPPWFRSSSEDPPGEESDGDPDTSAGVTIYHSPPSDLSEESSVSSRRAAHFVPDSDTALVVELDEMSTPVTVDEVADQLISPADPPVETWAAVHERLHRDRLPALDASGDIVFDESQGVVERPPRARAGTQNGVAVASSAASRTAPLTPSRVFLAVLSLALLSAAIFVVITVVV</sequence>